<evidence type="ECO:0000313" key="9">
    <source>
        <dbReference type="Proteomes" id="UP001596425"/>
    </source>
</evidence>
<comment type="caution">
    <text evidence="8">The sequence shown here is derived from an EMBL/GenBank/DDBJ whole genome shotgun (WGS) entry which is preliminary data.</text>
</comment>
<keyword evidence="5" id="KW-0274">FAD</keyword>
<evidence type="ECO:0000256" key="1">
    <source>
        <dbReference type="ARBA" id="ARBA00001974"/>
    </source>
</evidence>
<dbReference type="InterPro" id="IPR025700">
    <property type="entry name" value="Lys/Orn_oxygenase"/>
</dbReference>
<evidence type="ECO:0000256" key="6">
    <source>
        <dbReference type="ARBA" id="ARBA00022857"/>
    </source>
</evidence>
<dbReference type="SUPFAM" id="SSF51905">
    <property type="entry name" value="FAD/NAD(P)-binding domain"/>
    <property type="match status" value="2"/>
</dbReference>
<evidence type="ECO:0000256" key="3">
    <source>
        <dbReference type="ARBA" id="ARBA00007588"/>
    </source>
</evidence>
<reference evidence="9" key="1">
    <citation type="journal article" date="2019" name="Int. J. Syst. Evol. Microbiol.">
        <title>The Global Catalogue of Microorganisms (GCM) 10K type strain sequencing project: providing services to taxonomists for standard genome sequencing and annotation.</title>
        <authorList>
            <consortium name="The Broad Institute Genomics Platform"/>
            <consortium name="The Broad Institute Genome Sequencing Center for Infectious Disease"/>
            <person name="Wu L."/>
            <person name="Ma J."/>
        </authorList>
    </citation>
    <scope>NUCLEOTIDE SEQUENCE [LARGE SCALE GENOMIC DNA]</scope>
    <source>
        <strain evidence="9">CGMCC 1.13718</strain>
    </source>
</reference>
<evidence type="ECO:0000313" key="8">
    <source>
        <dbReference type="EMBL" id="MFC6632692.1"/>
    </source>
</evidence>
<keyword evidence="4" id="KW-0285">Flavoprotein</keyword>
<dbReference type="PANTHER" id="PTHR42802:SF1">
    <property type="entry name" value="L-ORNITHINE N(5)-MONOOXYGENASE"/>
    <property type="match status" value="1"/>
</dbReference>
<gene>
    <name evidence="8" type="ORF">ACFQBM_05345</name>
</gene>
<comment type="similarity">
    <text evidence="3">Belongs to the lysine N(6)-hydroxylase/L-ornithine N(5)-oxygenase family.</text>
</comment>
<dbReference type="Pfam" id="PF13434">
    <property type="entry name" value="Lys_Orn_oxgnase"/>
    <property type="match status" value="1"/>
</dbReference>
<comment type="cofactor">
    <cofactor evidence="1">
        <name>FAD</name>
        <dbReference type="ChEBI" id="CHEBI:57692"/>
    </cofactor>
</comment>
<dbReference type="Proteomes" id="UP001596425">
    <property type="component" value="Unassembled WGS sequence"/>
</dbReference>
<evidence type="ECO:0000256" key="2">
    <source>
        <dbReference type="ARBA" id="ARBA00004924"/>
    </source>
</evidence>
<protein>
    <submittedName>
        <fullName evidence="8">Lysine N(6)-hydroxylase/L-ornithine N(5)-oxygenase family protein</fullName>
    </submittedName>
</protein>
<evidence type="ECO:0000256" key="7">
    <source>
        <dbReference type="ARBA" id="ARBA00023002"/>
    </source>
</evidence>
<accession>A0ABW1YM74</accession>
<proteinExistence type="inferred from homology"/>
<keyword evidence="7" id="KW-0560">Oxidoreductase</keyword>
<keyword evidence="6" id="KW-0521">NADP</keyword>
<dbReference type="RefSeq" id="WP_193191972.1">
    <property type="nucleotide sequence ID" value="NZ_JACZFR010000025.1"/>
</dbReference>
<dbReference type="PANTHER" id="PTHR42802">
    <property type="entry name" value="MONOOXYGENASE"/>
    <property type="match status" value="1"/>
</dbReference>
<sequence>MNVHDLIGIGFGPSNVALAIALEEQRQMGRQLDTLFLEKQPNFAWHKDMLLEGTDMQISFLKDLATLRNPSSRFTFVNYLFEKGRLQDFINLKTFFPSRYEFNDYLAWAASHFDNQCAYGEEVVEIAPEMFRNQVSLLRVTSRDADGSTHERLTQNLVLGIGGAPNIPDCFRPLKSDQRVFHSSRYLGRIEKLDRAQRIAVIGAGQSAAEIFLDLHGRPNAAQVDLIMRGRAMHPSDDSPSVNEIFNSEFTDYIYSRTPEERASLLDEFRHTNYAAPDIDQIDQIFDILYTQKVTGNARHRLLTHTETRAVLANDDGIQLQLLNRDTGEVQSASYDAVILATGYTRNQHRDLLAPLAPYLADFTVDRHYRLQSTSEFKPAVFVQGASETSHGISDTLLSILAVRSREIGAALIKEIGINQEPPTKKAVNA</sequence>
<evidence type="ECO:0000256" key="5">
    <source>
        <dbReference type="ARBA" id="ARBA00022827"/>
    </source>
</evidence>
<dbReference type="InterPro" id="IPR036188">
    <property type="entry name" value="FAD/NAD-bd_sf"/>
</dbReference>
<evidence type="ECO:0000256" key="4">
    <source>
        <dbReference type="ARBA" id="ARBA00022630"/>
    </source>
</evidence>
<comment type="pathway">
    <text evidence="2">Siderophore biosynthesis.</text>
</comment>
<keyword evidence="9" id="KW-1185">Reference proteome</keyword>
<dbReference type="Gene3D" id="3.50.50.60">
    <property type="entry name" value="FAD/NAD(P)-binding domain"/>
    <property type="match status" value="1"/>
</dbReference>
<name>A0ABW1YM74_9GAMM</name>
<organism evidence="8 9">
    <name type="scientific">Microbulbifer taiwanensis</name>
    <dbReference type="NCBI Taxonomy" id="986746"/>
    <lineage>
        <taxon>Bacteria</taxon>
        <taxon>Pseudomonadati</taxon>
        <taxon>Pseudomonadota</taxon>
        <taxon>Gammaproteobacteria</taxon>
        <taxon>Cellvibrionales</taxon>
        <taxon>Microbulbiferaceae</taxon>
        <taxon>Microbulbifer</taxon>
    </lineage>
</organism>
<dbReference type="EMBL" id="JBHSVR010000001">
    <property type="protein sequence ID" value="MFC6632692.1"/>
    <property type="molecule type" value="Genomic_DNA"/>
</dbReference>